<evidence type="ECO:0000313" key="5">
    <source>
        <dbReference type="EMBL" id="CCI82255.1"/>
    </source>
</evidence>
<keyword evidence="6" id="KW-1185">Reference proteome</keyword>
<evidence type="ECO:0000256" key="1">
    <source>
        <dbReference type="ARBA" id="ARBA00023015"/>
    </source>
</evidence>
<dbReference type="GO" id="GO:0003677">
    <property type="term" value="F:DNA binding"/>
    <property type="evidence" value="ECO:0007669"/>
    <property type="project" value="UniProtKB-KW"/>
</dbReference>
<dbReference type="eggNOG" id="COG1349">
    <property type="taxonomic scope" value="Bacteria"/>
</dbReference>
<dbReference type="Proteomes" id="UP000009320">
    <property type="component" value="Unassembled WGS sequence"/>
</dbReference>
<dbReference type="OrthoDB" id="9798651at2"/>
<dbReference type="PANTHER" id="PTHR30363">
    <property type="entry name" value="HTH-TYPE TRANSCRIPTIONAL REGULATOR SRLR-RELATED"/>
    <property type="match status" value="1"/>
</dbReference>
<keyword evidence="1" id="KW-0805">Transcription regulation</keyword>
<feature type="domain" description="HTH deoR-type" evidence="4">
    <location>
        <begin position="3"/>
        <end position="58"/>
    </location>
</feature>
<dbReference type="InterPro" id="IPR050313">
    <property type="entry name" value="Carb_Metab_HTH_regulators"/>
</dbReference>
<sequence>MNQSQRLIEIKKILAKKKELQTKEIAAHFNISFDTARRDVLRLTSTGQAVRVHGGIMAITASQVPAYITRSHIQSPVKNKMAQAAKKFFLPGKFYFLGVSTSIAQMCNLINGIDASVLTNSLDNALALMQSNFPTVSILAGQVNKTNRFIYSPQALEELNNVHFETAFVGASKINSDGLYVADQRDAVTTGRAISRADKTILFAEKYKFTTRNSSPYKTASLNDIDILITDTVLPQEYRQWLDPHTQVIHVLEV</sequence>
<dbReference type="InterPro" id="IPR037171">
    <property type="entry name" value="NagB/RpiA_transferase-like"/>
</dbReference>
<dbReference type="SUPFAM" id="SSF46785">
    <property type="entry name" value="Winged helix' DNA-binding domain"/>
    <property type="match status" value="1"/>
</dbReference>
<evidence type="ECO:0000313" key="6">
    <source>
        <dbReference type="Proteomes" id="UP000009320"/>
    </source>
</evidence>
<dbReference type="SUPFAM" id="SSF100950">
    <property type="entry name" value="NagB/RpiA/CoA transferase-like"/>
    <property type="match status" value="1"/>
</dbReference>
<organism evidence="5 6">
    <name type="scientific">Lactobacillus hominis DSM 23910 = CRBIP 24.179</name>
    <dbReference type="NCBI Taxonomy" id="1423758"/>
    <lineage>
        <taxon>Bacteria</taxon>
        <taxon>Bacillati</taxon>
        <taxon>Bacillota</taxon>
        <taxon>Bacilli</taxon>
        <taxon>Lactobacillales</taxon>
        <taxon>Lactobacillaceae</taxon>
        <taxon>Lactobacillus</taxon>
    </lineage>
</organism>
<dbReference type="Pfam" id="PF00455">
    <property type="entry name" value="DeoRC"/>
    <property type="match status" value="1"/>
</dbReference>
<comment type="caution">
    <text evidence="5">The sequence shown here is derived from an EMBL/GenBank/DDBJ whole genome shotgun (WGS) entry which is preliminary data.</text>
</comment>
<dbReference type="SMART" id="SM01134">
    <property type="entry name" value="DeoRC"/>
    <property type="match status" value="1"/>
</dbReference>
<dbReference type="AlphaFoldDB" id="I7KHM5"/>
<dbReference type="PRINTS" id="PR00037">
    <property type="entry name" value="HTHLACR"/>
</dbReference>
<name>I7KHM5_9LACO</name>
<dbReference type="GeneID" id="82847478"/>
<dbReference type="InterPro" id="IPR001034">
    <property type="entry name" value="DeoR_HTH"/>
</dbReference>
<dbReference type="STRING" id="1423758.FC41_GL000604"/>
<evidence type="ECO:0000256" key="3">
    <source>
        <dbReference type="ARBA" id="ARBA00023163"/>
    </source>
</evidence>
<keyword evidence="3" id="KW-0804">Transcription</keyword>
<dbReference type="GO" id="GO:0003700">
    <property type="term" value="F:DNA-binding transcription factor activity"/>
    <property type="evidence" value="ECO:0007669"/>
    <property type="project" value="InterPro"/>
</dbReference>
<gene>
    <name evidence="5" type="ORF">BN55_02810</name>
</gene>
<proteinExistence type="predicted"/>
<keyword evidence="2" id="KW-0238">DNA-binding</keyword>
<dbReference type="PANTHER" id="PTHR30363:SF51">
    <property type="entry name" value="HTH-TYPE TRANSCRIPTIONAL REPRESSOR GLCR"/>
    <property type="match status" value="1"/>
</dbReference>
<accession>I7KHM5</accession>
<dbReference type="InterPro" id="IPR014036">
    <property type="entry name" value="DeoR-like_C"/>
</dbReference>
<dbReference type="EMBL" id="CAKE01000019">
    <property type="protein sequence ID" value="CCI82255.1"/>
    <property type="molecule type" value="Genomic_DNA"/>
</dbReference>
<dbReference type="InterPro" id="IPR018356">
    <property type="entry name" value="Tscrpt_reg_HTH_DeoR_CS"/>
</dbReference>
<dbReference type="RefSeq" id="WP_008471287.1">
    <property type="nucleotide sequence ID" value="NZ_AYZP01000013.1"/>
</dbReference>
<dbReference type="SMART" id="SM00420">
    <property type="entry name" value="HTH_DEOR"/>
    <property type="match status" value="1"/>
</dbReference>
<evidence type="ECO:0000256" key="2">
    <source>
        <dbReference type="ARBA" id="ARBA00023125"/>
    </source>
</evidence>
<reference evidence="5 6" key="1">
    <citation type="submission" date="2012-06" db="EMBL/GenBank/DDBJ databases">
        <title>Draft Genome Sequence of Lactobacillus hominis Strain CRBIP 24.179T, isolated from human intestine.</title>
        <authorList>
            <person name="Cousin S."/>
            <person name="Ma L."/>
            <person name="Bizet C."/>
            <person name="Loux V."/>
            <person name="Bouchier C."/>
            <person name="Clermont D."/>
            <person name="Creno S."/>
        </authorList>
    </citation>
    <scope>NUCLEOTIDE SEQUENCE [LARGE SCALE GENOMIC DNA]</scope>
    <source>
        <strain evidence="6">CRBIP 24.179T</strain>
    </source>
</reference>
<dbReference type="PROSITE" id="PS51000">
    <property type="entry name" value="HTH_DEOR_2"/>
    <property type="match status" value="1"/>
</dbReference>
<dbReference type="PROSITE" id="PS00894">
    <property type="entry name" value="HTH_DEOR_1"/>
    <property type="match status" value="1"/>
</dbReference>
<evidence type="ECO:0000259" key="4">
    <source>
        <dbReference type="PROSITE" id="PS51000"/>
    </source>
</evidence>
<protein>
    <submittedName>
        <fullName evidence="5">Transcriptional regulator</fullName>
    </submittedName>
</protein>
<dbReference type="InterPro" id="IPR036390">
    <property type="entry name" value="WH_DNA-bd_sf"/>
</dbReference>
<dbReference type="Pfam" id="PF08220">
    <property type="entry name" value="HTH_DeoR"/>
    <property type="match status" value="1"/>
</dbReference>